<evidence type="ECO:0008006" key="3">
    <source>
        <dbReference type="Google" id="ProtNLM"/>
    </source>
</evidence>
<dbReference type="Gene3D" id="3.40.50.720">
    <property type="entry name" value="NAD(P)-binding Rossmann-like Domain"/>
    <property type="match status" value="1"/>
</dbReference>
<organism evidence="1">
    <name type="scientific">Candidatus Moduliflexus flocculans</name>
    <dbReference type="NCBI Taxonomy" id="1499966"/>
    <lineage>
        <taxon>Bacteria</taxon>
        <taxon>Candidatus Moduliflexota</taxon>
        <taxon>Candidatus Moduliflexia</taxon>
        <taxon>Candidatus Moduliflexales</taxon>
        <taxon>Candidatus Moduliflexaceae</taxon>
    </lineage>
</organism>
<proteinExistence type="predicted"/>
<reference evidence="1" key="1">
    <citation type="journal article" date="2015" name="PeerJ">
        <title>First genomic representation of candidate bacterial phylum KSB3 points to enhanced environmental sensing as a trigger of wastewater bulking.</title>
        <authorList>
            <person name="Sekiguchi Y."/>
            <person name="Ohashi A."/>
            <person name="Parks D.H."/>
            <person name="Yamauchi T."/>
            <person name="Tyson G.W."/>
            <person name="Hugenholtz P."/>
        </authorList>
    </citation>
    <scope>NUCLEOTIDE SEQUENCE [LARGE SCALE GENOMIC DNA]</scope>
</reference>
<accession>A0A081BRS3</accession>
<keyword evidence="2" id="KW-1185">Reference proteome</keyword>
<name>A0A081BRS3_9BACT</name>
<dbReference type="InterPro" id="IPR036291">
    <property type="entry name" value="NAD(P)-bd_dom_sf"/>
</dbReference>
<dbReference type="HOGENOM" id="CLU_876202_0_0_0"/>
<dbReference type="Proteomes" id="UP000030700">
    <property type="component" value="Unassembled WGS sequence"/>
</dbReference>
<dbReference type="AlphaFoldDB" id="A0A081BRS3"/>
<dbReference type="SUPFAM" id="SSF51735">
    <property type="entry name" value="NAD(P)-binding Rossmann-fold domains"/>
    <property type="match status" value="1"/>
</dbReference>
<gene>
    <name evidence="1" type="ORF">U14_05381</name>
</gene>
<dbReference type="STRING" id="1499966.U14_05381"/>
<evidence type="ECO:0000313" key="2">
    <source>
        <dbReference type="Proteomes" id="UP000030700"/>
    </source>
</evidence>
<sequence length="317" mass="35302">MSTRMYTPADKPTMYFIGVTTGKSSIMNVFPKWAEYLQFGDCQLKGIDFRPHDEPAAYREAVDFIKHDPLSLGALVTTHKIDLLKACADMFDVLDPYAQLMGEISSISKLNGKLVGHAKDPISSGLAIEAFLPENFWKTTGAEILLMGAGGSTIALTSYLMKPEHGENRPSKIYVTNRSTPRLEEIEHIHRQIKSDIPVEYIHAPKPEDNDAVMAKLAPYSVVANATGLGKDAPGSPLTNAGMFPDHGIAWDFNYRGDLIFLDQARAQEKTRHLQIEDGWVYFIHGWTQVIAEVFHHEIPTKGAKFDDLSRIAAQCR</sequence>
<protein>
    <recommendedName>
        <fullName evidence="3">Shikimate dehydrogenase</fullName>
    </recommendedName>
</protein>
<dbReference type="EMBL" id="DF820460">
    <property type="protein sequence ID" value="GAK54104.1"/>
    <property type="molecule type" value="Genomic_DNA"/>
</dbReference>
<evidence type="ECO:0000313" key="1">
    <source>
        <dbReference type="EMBL" id="GAK54104.1"/>
    </source>
</evidence>